<sequence length="407" mass="46004">MVWLFLRIFVSYLGGVFGGLREFVGLSTVLDLTMSNPHYLHGKRKSFQGDIHQYSGSSKKVSIISPRRQSITGQSVQMQSPPEGSGDYEETLSNHIPHSSPVRISTKENHVTRSGRTKSVVWHHFQKVKVDGKDKAECNYCHKQLVGGFKNGTRHLHDHYKVCPWRKYGDVSQKLLVVNQREDAKRTLSTYDFDQEASRNEMANMIVLHEYLLPWQESYQHQPSLNTPFSHTIVRTSKVVEGYIAGFDMFMEKEISIRRGKAELDYYLEDTILPRTSDFDILSWWRLNGSTYPILQSIARDVLAIPVSTIASESAFSIGGNLVSPHRNRLHSNTIEALMCSHNWLRADRKECCSTIYDDKDVDDEASRLVCVVAGFCISVIARFLAGGSNYVDISLCGLLGSCNSNG</sequence>
<dbReference type="Proteomes" id="UP001164250">
    <property type="component" value="Chromosome 8"/>
</dbReference>
<accession>A0ACC1ATE7</accession>
<evidence type="ECO:0000313" key="2">
    <source>
        <dbReference type="Proteomes" id="UP001164250"/>
    </source>
</evidence>
<name>A0ACC1ATE7_9ROSI</name>
<comment type="caution">
    <text evidence="1">The sequence shown here is derived from an EMBL/GenBank/DDBJ whole genome shotgun (WGS) entry which is preliminary data.</text>
</comment>
<keyword evidence="2" id="KW-1185">Reference proteome</keyword>
<evidence type="ECO:0000313" key="1">
    <source>
        <dbReference type="EMBL" id="KAJ0089938.1"/>
    </source>
</evidence>
<dbReference type="EMBL" id="CM047904">
    <property type="protein sequence ID" value="KAJ0089938.1"/>
    <property type="molecule type" value="Genomic_DNA"/>
</dbReference>
<reference evidence="2" key="1">
    <citation type="journal article" date="2023" name="G3 (Bethesda)">
        <title>Genome assembly and association tests identify interacting loci associated with vigor, precocity, and sex in interspecific pistachio rootstocks.</title>
        <authorList>
            <person name="Palmer W."/>
            <person name="Jacygrad E."/>
            <person name="Sagayaradj S."/>
            <person name="Cavanaugh K."/>
            <person name="Han R."/>
            <person name="Bertier L."/>
            <person name="Beede B."/>
            <person name="Kafkas S."/>
            <person name="Golino D."/>
            <person name="Preece J."/>
            <person name="Michelmore R."/>
        </authorList>
    </citation>
    <scope>NUCLEOTIDE SEQUENCE [LARGE SCALE GENOMIC DNA]</scope>
</reference>
<proteinExistence type="predicted"/>
<organism evidence="1 2">
    <name type="scientific">Pistacia atlantica</name>
    <dbReference type="NCBI Taxonomy" id="434234"/>
    <lineage>
        <taxon>Eukaryota</taxon>
        <taxon>Viridiplantae</taxon>
        <taxon>Streptophyta</taxon>
        <taxon>Embryophyta</taxon>
        <taxon>Tracheophyta</taxon>
        <taxon>Spermatophyta</taxon>
        <taxon>Magnoliopsida</taxon>
        <taxon>eudicotyledons</taxon>
        <taxon>Gunneridae</taxon>
        <taxon>Pentapetalae</taxon>
        <taxon>rosids</taxon>
        <taxon>malvids</taxon>
        <taxon>Sapindales</taxon>
        <taxon>Anacardiaceae</taxon>
        <taxon>Pistacia</taxon>
    </lineage>
</organism>
<protein>
    <submittedName>
        <fullName evidence="1">Uncharacterized protein</fullName>
    </submittedName>
</protein>
<gene>
    <name evidence="1" type="ORF">Patl1_12580</name>
</gene>